<dbReference type="GO" id="GO:0006071">
    <property type="term" value="P:glycerol metabolic process"/>
    <property type="evidence" value="ECO:0007669"/>
    <property type="project" value="UniProtKB-UniRule"/>
</dbReference>
<protein>
    <recommendedName>
        <fullName evidence="1">Glycerol uptake operon antiterminator regulatory protein</fullName>
    </recommendedName>
</protein>
<dbReference type="RefSeq" id="WP_028597893.1">
    <property type="nucleotide sequence ID" value="NZ_BIMM01000029.1"/>
</dbReference>
<comment type="function">
    <text evidence="1">Regulates expression of the glpD operon. In the presence of glycerol 3-phosphate (G3P) causes antitermination of transcription of glpD at the inverted repeat of the leader region to enhance its transcription. Binds and stabilizes glpD leader mRNA.</text>
</comment>
<organism evidence="2 3">
    <name type="scientific">Paenibacillus pasadenensis</name>
    <dbReference type="NCBI Taxonomy" id="217090"/>
    <lineage>
        <taxon>Bacteria</taxon>
        <taxon>Bacillati</taxon>
        <taxon>Bacillota</taxon>
        <taxon>Bacilli</taxon>
        <taxon>Bacillales</taxon>
        <taxon>Paenibacillaceae</taxon>
        <taxon>Paenibacillus</taxon>
    </lineage>
</organism>
<dbReference type="Pfam" id="PF04309">
    <property type="entry name" value="G3P_antiterm"/>
    <property type="match status" value="1"/>
</dbReference>
<dbReference type="GO" id="GO:0001072">
    <property type="term" value="F:transcription antitermination factor activity, RNA binding"/>
    <property type="evidence" value="ECO:0007669"/>
    <property type="project" value="TreeGrafter"/>
</dbReference>
<proteinExistence type="predicted"/>
<evidence type="ECO:0000313" key="2">
    <source>
        <dbReference type="EMBL" id="PLT44701.1"/>
    </source>
</evidence>
<dbReference type="GO" id="GO:0003723">
    <property type="term" value="F:RNA binding"/>
    <property type="evidence" value="ECO:0007669"/>
    <property type="project" value="UniProtKB-KW"/>
</dbReference>
<dbReference type="GO" id="GO:0045893">
    <property type="term" value="P:positive regulation of DNA-templated transcription"/>
    <property type="evidence" value="ECO:0007669"/>
    <property type="project" value="TreeGrafter"/>
</dbReference>
<keyword evidence="3" id="KW-1185">Reference proteome</keyword>
<dbReference type="InterPro" id="IPR013785">
    <property type="entry name" value="Aldolase_TIM"/>
</dbReference>
<dbReference type="PANTHER" id="PTHR35787">
    <property type="entry name" value="GLYCEROL UPTAKE OPERON ANTITERMINATOR REGULATORY PROTEIN"/>
    <property type="match status" value="1"/>
</dbReference>
<keyword evidence="1" id="KW-0804">Transcription</keyword>
<dbReference type="AlphaFoldDB" id="A0A2N5N2Z1"/>
<keyword evidence="1" id="KW-0805">Transcription regulation</keyword>
<keyword evidence="1" id="KW-0319">Glycerol metabolism</keyword>
<evidence type="ECO:0000256" key="1">
    <source>
        <dbReference type="PIRNR" id="PIRNR016897"/>
    </source>
</evidence>
<accession>A0A2N5N2Z1</accession>
<sequence>MTFPSQPVLPAARSMKQLERLLRSSYTHLILLDSHISRLRPAAELAAAHGKKLFIHADLIEGLKNDEAAAEFLCQTIRPAGLLSTRASVIAKTKQNGLLAIQRIFLLDSGALEKSYALLARSQPDCIEVLPGILPGLIAEVRERTGLPVLAGGLVRTADEVEAALAAGASAVTTSREPLWKHFEPTSNP</sequence>
<evidence type="ECO:0000313" key="3">
    <source>
        <dbReference type="Proteomes" id="UP000234789"/>
    </source>
</evidence>
<dbReference type="InterPro" id="IPR006699">
    <property type="entry name" value="GlpP"/>
</dbReference>
<dbReference type="Proteomes" id="UP000234789">
    <property type="component" value="Unassembled WGS sequence"/>
</dbReference>
<keyword evidence="1" id="KW-0694">RNA-binding</keyword>
<reference evidence="2 3" key="1">
    <citation type="submission" date="2017-05" db="EMBL/GenBank/DDBJ databases">
        <title>Functional genome analysis of Paenibacillus pasadenensis strain R16: insights on endophytic life style and antifungal activity.</title>
        <authorList>
            <person name="Passera A."/>
            <person name="Marcolungo L."/>
            <person name="Casati P."/>
            <person name="Brasca M."/>
            <person name="Quaglino F."/>
            <person name="Delledonne M."/>
        </authorList>
    </citation>
    <scope>NUCLEOTIDE SEQUENCE [LARGE SCALE GENOMIC DNA]</scope>
    <source>
        <strain evidence="2 3">R16</strain>
    </source>
</reference>
<dbReference type="EMBL" id="NFEZ01000004">
    <property type="protein sequence ID" value="PLT44701.1"/>
    <property type="molecule type" value="Genomic_DNA"/>
</dbReference>
<name>A0A2N5N2Z1_9BACL</name>
<comment type="caution">
    <text evidence="2">The sequence shown here is derived from an EMBL/GenBank/DDBJ whole genome shotgun (WGS) entry which is preliminary data.</text>
</comment>
<gene>
    <name evidence="2" type="ORF">B8V81_3132</name>
</gene>
<dbReference type="Gene3D" id="3.20.20.70">
    <property type="entry name" value="Aldolase class I"/>
    <property type="match status" value="1"/>
</dbReference>
<dbReference type="PANTHER" id="PTHR35787:SF1">
    <property type="entry name" value="GLYCEROL UPTAKE OPERON ANTITERMINATOR REGULATORY PROTEIN"/>
    <property type="match status" value="1"/>
</dbReference>
<dbReference type="SUPFAM" id="SSF110391">
    <property type="entry name" value="GlpP-like"/>
    <property type="match status" value="1"/>
</dbReference>
<dbReference type="PIRSF" id="PIRSF016897">
    <property type="entry name" value="GlpP"/>
    <property type="match status" value="1"/>
</dbReference>
<dbReference type="OrthoDB" id="9799580at2"/>